<sequence>MLFGLLIANRETPDGRQTAAALPVAGGTLAEAAARRLRAAGVEQLLLLTERPDLPLIDTAARLSRDGIPTRLVSDAGEVAAEMTPGDRLLLLADGALVDEDSLALLIATDGPAALTIADTPANAAWERIDADRRWGGAAIADVTMMRRVADLPPDWDPGSSILRTLLQGGGALCAGAPGGLAALVEDEDDADTLTTALGERAADLPRGPADRWLLLPLSRLIAPVAMDSRLTPDTVGWAAAAAALIAVPVAGGGLIAAALALALGSGALAAVARRMALVSWRPDALARVEPQRIAALIMTLAVAGATLSISGGDTGPAAMTGGTLAFLGFTARHRRLFGHHGDRPAPAADADSLAWLMLPFALGGWWSAGLLVLAGAAAANLFLAQRTTAAGLTGFSRDAA</sequence>
<dbReference type="EMBL" id="JAATJE010000001">
    <property type="protein sequence ID" value="NJC33200.1"/>
    <property type="molecule type" value="Genomic_DNA"/>
</dbReference>
<accession>A0ABX0XKD6</accession>
<proteinExistence type="predicted"/>
<feature type="transmembrane region" description="Helical" evidence="1">
    <location>
        <begin position="294"/>
        <end position="312"/>
    </location>
</feature>
<feature type="transmembrane region" description="Helical" evidence="1">
    <location>
        <begin position="240"/>
        <end position="273"/>
    </location>
</feature>
<feature type="transmembrane region" description="Helical" evidence="1">
    <location>
        <begin position="366"/>
        <end position="384"/>
    </location>
</feature>
<keyword evidence="3" id="KW-1185">Reference proteome</keyword>
<evidence type="ECO:0000313" key="3">
    <source>
        <dbReference type="Proteomes" id="UP000734218"/>
    </source>
</evidence>
<reference evidence="2 3" key="1">
    <citation type="submission" date="2020-03" db="EMBL/GenBank/DDBJ databases">
        <title>Genomic Encyclopedia of Type Strains, Phase IV (KMG-IV): sequencing the most valuable type-strain genomes for metagenomic binning, comparative biology and taxonomic classification.</title>
        <authorList>
            <person name="Goeker M."/>
        </authorList>
    </citation>
    <scope>NUCLEOTIDE SEQUENCE [LARGE SCALE GENOMIC DNA]</scope>
    <source>
        <strain evidence="2 3">DSM 27651</strain>
    </source>
</reference>
<protein>
    <submittedName>
        <fullName evidence="2">Uncharacterized protein</fullName>
    </submittedName>
</protein>
<gene>
    <name evidence="2" type="ORF">GGR88_000674</name>
</gene>
<dbReference type="RefSeq" id="WP_167953010.1">
    <property type="nucleotide sequence ID" value="NZ_JAATJE010000001.1"/>
</dbReference>
<name>A0ABX0XKD6_9SPHN</name>
<keyword evidence="1" id="KW-0812">Transmembrane</keyword>
<keyword evidence="1" id="KW-0472">Membrane</keyword>
<dbReference type="Proteomes" id="UP000734218">
    <property type="component" value="Unassembled WGS sequence"/>
</dbReference>
<evidence type="ECO:0000256" key="1">
    <source>
        <dbReference type="SAM" id="Phobius"/>
    </source>
</evidence>
<keyword evidence="1" id="KW-1133">Transmembrane helix</keyword>
<organism evidence="2 3">
    <name type="scientific">Sphingomonas jejuensis</name>
    <dbReference type="NCBI Taxonomy" id="904715"/>
    <lineage>
        <taxon>Bacteria</taxon>
        <taxon>Pseudomonadati</taxon>
        <taxon>Pseudomonadota</taxon>
        <taxon>Alphaproteobacteria</taxon>
        <taxon>Sphingomonadales</taxon>
        <taxon>Sphingomonadaceae</taxon>
        <taxon>Sphingomonas</taxon>
    </lineage>
</organism>
<evidence type="ECO:0000313" key="2">
    <source>
        <dbReference type="EMBL" id="NJC33200.1"/>
    </source>
</evidence>
<comment type="caution">
    <text evidence="2">The sequence shown here is derived from an EMBL/GenBank/DDBJ whole genome shotgun (WGS) entry which is preliminary data.</text>
</comment>